<dbReference type="EnsemblPlants" id="PGSC0003DMT400094114">
    <property type="protein sequence ID" value="PGSC0003DMT400094114"/>
    <property type="gene ID" value="PGSC0003DMG400043685"/>
</dbReference>
<dbReference type="Proteomes" id="UP000011115">
    <property type="component" value="Unassembled WGS sequence"/>
</dbReference>
<dbReference type="HOGENOM" id="CLU_029307_9_1_1"/>
<dbReference type="InParanoid" id="M1DTF8"/>
<evidence type="ECO:0000256" key="1">
    <source>
        <dbReference type="SAM" id="MobiDB-lite"/>
    </source>
</evidence>
<accession>M1DTF8</accession>
<evidence type="ECO:0000313" key="2">
    <source>
        <dbReference type="EnsemblPlants" id="PGSC0003DMT400094114"/>
    </source>
</evidence>
<reference evidence="3" key="1">
    <citation type="journal article" date="2011" name="Nature">
        <title>Genome sequence and analysis of the tuber crop potato.</title>
        <authorList>
            <consortium name="The Potato Genome Sequencing Consortium"/>
        </authorList>
    </citation>
    <scope>NUCLEOTIDE SEQUENCE [LARGE SCALE GENOMIC DNA]</scope>
    <source>
        <strain evidence="3">cv. DM1-3 516 R44</strain>
    </source>
</reference>
<name>M1DTF8_SOLTU</name>
<dbReference type="PaxDb" id="4113-PGSC0003DMT400094114"/>
<reference evidence="2" key="2">
    <citation type="submission" date="2015-06" db="UniProtKB">
        <authorList>
            <consortium name="EnsemblPlants"/>
        </authorList>
    </citation>
    <scope>IDENTIFICATION</scope>
    <source>
        <strain evidence="2">DM1-3 516 R44</strain>
    </source>
</reference>
<protein>
    <submittedName>
        <fullName evidence="2">Uncharacterized protein</fullName>
    </submittedName>
</protein>
<organism evidence="2 3">
    <name type="scientific">Solanum tuberosum</name>
    <name type="common">Potato</name>
    <dbReference type="NCBI Taxonomy" id="4113"/>
    <lineage>
        <taxon>Eukaryota</taxon>
        <taxon>Viridiplantae</taxon>
        <taxon>Streptophyta</taxon>
        <taxon>Embryophyta</taxon>
        <taxon>Tracheophyta</taxon>
        <taxon>Spermatophyta</taxon>
        <taxon>Magnoliopsida</taxon>
        <taxon>eudicotyledons</taxon>
        <taxon>Gunneridae</taxon>
        <taxon>Pentapetalae</taxon>
        <taxon>asterids</taxon>
        <taxon>lamiids</taxon>
        <taxon>Solanales</taxon>
        <taxon>Solanaceae</taxon>
        <taxon>Solanoideae</taxon>
        <taxon>Solaneae</taxon>
        <taxon>Solanum</taxon>
    </lineage>
</organism>
<sequence length="146" mass="16658">MLHQPYEVVAKLLDSMVEGNKEEKTKQEWDTPVTQLDVLSTRVTELEIQAMGKENHYSLRECKYGKKQRGVQDDEALSLIQQKNVAPEKMLNEMKQNIEMLNEASASHSMTIQPQDAQIGHLILGHYPPFEEDSPNSNMGDSEDEE</sequence>
<dbReference type="AlphaFoldDB" id="M1DTF8"/>
<feature type="region of interest" description="Disordered" evidence="1">
    <location>
        <begin position="126"/>
        <end position="146"/>
    </location>
</feature>
<evidence type="ECO:0000313" key="3">
    <source>
        <dbReference type="Proteomes" id="UP000011115"/>
    </source>
</evidence>
<proteinExistence type="predicted"/>
<keyword evidence="3" id="KW-1185">Reference proteome</keyword>
<dbReference type="Gramene" id="PGSC0003DMT400094114">
    <property type="protein sequence ID" value="PGSC0003DMT400094114"/>
    <property type="gene ID" value="PGSC0003DMG400043685"/>
</dbReference>